<evidence type="ECO:0000313" key="2">
    <source>
        <dbReference type="WBParaSite" id="Hba_05476"/>
    </source>
</evidence>
<sequence length="82" mass="9937">MFQFVWILSDASFDIAAGKDVILGELYMFLTRWEMKFTLLTEVYEYNLLNRWSQMIIPEMSTKGMKEPWADSWLVYFKRFMS</sequence>
<dbReference type="AlphaFoldDB" id="A0A1I7WKA8"/>
<proteinExistence type="predicted"/>
<organism evidence="1 2">
    <name type="scientific">Heterorhabditis bacteriophora</name>
    <name type="common">Entomopathogenic nematode worm</name>
    <dbReference type="NCBI Taxonomy" id="37862"/>
    <lineage>
        <taxon>Eukaryota</taxon>
        <taxon>Metazoa</taxon>
        <taxon>Ecdysozoa</taxon>
        <taxon>Nematoda</taxon>
        <taxon>Chromadorea</taxon>
        <taxon>Rhabditida</taxon>
        <taxon>Rhabditina</taxon>
        <taxon>Rhabditomorpha</taxon>
        <taxon>Strongyloidea</taxon>
        <taxon>Heterorhabditidae</taxon>
        <taxon>Heterorhabditis</taxon>
    </lineage>
</organism>
<keyword evidence="1" id="KW-1185">Reference proteome</keyword>
<dbReference type="WBParaSite" id="Hba_05476">
    <property type="protein sequence ID" value="Hba_05476"/>
    <property type="gene ID" value="Hba_05476"/>
</dbReference>
<evidence type="ECO:0000313" key="1">
    <source>
        <dbReference type="Proteomes" id="UP000095283"/>
    </source>
</evidence>
<name>A0A1I7WKA8_HETBA</name>
<dbReference type="Proteomes" id="UP000095283">
    <property type="component" value="Unplaced"/>
</dbReference>
<protein>
    <submittedName>
        <fullName evidence="2">Uncharacterized protein</fullName>
    </submittedName>
</protein>
<accession>A0A1I7WKA8</accession>
<reference evidence="2" key="1">
    <citation type="submission" date="2016-11" db="UniProtKB">
        <authorList>
            <consortium name="WormBaseParasite"/>
        </authorList>
    </citation>
    <scope>IDENTIFICATION</scope>
</reference>